<proteinExistence type="predicted"/>
<evidence type="ECO:0000256" key="1">
    <source>
        <dbReference type="SAM" id="Phobius"/>
    </source>
</evidence>
<dbReference type="EMBL" id="RQYS01000038">
    <property type="protein sequence ID" value="RRD59655.1"/>
    <property type="molecule type" value="Genomic_DNA"/>
</dbReference>
<keyword evidence="1" id="KW-0472">Membrane</keyword>
<gene>
    <name evidence="2" type="ORF">EII40_09175</name>
</gene>
<dbReference type="AlphaFoldDB" id="A0A3P1XME2"/>
<dbReference type="Proteomes" id="UP000278609">
    <property type="component" value="Unassembled WGS sequence"/>
</dbReference>
<dbReference type="OrthoDB" id="1121419at2"/>
<name>A0A3P1XME2_TANFO</name>
<feature type="transmembrane region" description="Helical" evidence="1">
    <location>
        <begin position="56"/>
        <end position="73"/>
    </location>
</feature>
<protein>
    <submittedName>
        <fullName evidence="2">Uncharacterized protein</fullName>
    </submittedName>
</protein>
<comment type="caution">
    <text evidence="2">The sequence shown here is derived from an EMBL/GenBank/DDBJ whole genome shotgun (WGS) entry which is preliminary data.</text>
</comment>
<reference evidence="2 3" key="1">
    <citation type="submission" date="2018-11" db="EMBL/GenBank/DDBJ databases">
        <title>Genomes From Bacteria Associated with the Canine Oral Cavity: a Test Case for Automated Genome-Based Taxonomic Assignment.</title>
        <authorList>
            <person name="Coil D.A."/>
            <person name="Jospin G."/>
            <person name="Darling A.E."/>
            <person name="Wallis C."/>
            <person name="Davis I.J."/>
            <person name="Harris S."/>
            <person name="Eisen J.A."/>
            <person name="Holcombe L.J."/>
            <person name="O'Flynn C."/>
        </authorList>
    </citation>
    <scope>NUCLEOTIDE SEQUENCE [LARGE SCALE GENOMIC DNA]</scope>
    <source>
        <strain evidence="2 3">OH2617_COT-023</strain>
    </source>
</reference>
<sequence length="129" mass="15174">MKMQQFKIEEEKKKNPFRVPEGYMEGLTDQIMARLPERPQQKETKVVSMADKMRPWLYLAASFIGLLLIFKGISGYRVQKNDTTDPLFVKTEVPEVSLNAISDEDREFLEYLEAQYEDELFLEEIEAME</sequence>
<keyword evidence="1" id="KW-1133">Transmembrane helix</keyword>
<evidence type="ECO:0000313" key="3">
    <source>
        <dbReference type="Proteomes" id="UP000278609"/>
    </source>
</evidence>
<keyword evidence="1" id="KW-0812">Transmembrane</keyword>
<accession>A0A3P1XME2</accession>
<evidence type="ECO:0000313" key="2">
    <source>
        <dbReference type="EMBL" id="RRD59655.1"/>
    </source>
</evidence>
<dbReference type="RefSeq" id="WP_124751963.1">
    <property type="nucleotide sequence ID" value="NZ_RQYS01000038.1"/>
</dbReference>
<organism evidence="2 3">
    <name type="scientific">Tannerella forsythia</name>
    <name type="common">Bacteroides forsythus</name>
    <dbReference type="NCBI Taxonomy" id="28112"/>
    <lineage>
        <taxon>Bacteria</taxon>
        <taxon>Pseudomonadati</taxon>
        <taxon>Bacteroidota</taxon>
        <taxon>Bacteroidia</taxon>
        <taxon>Bacteroidales</taxon>
        <taxon>Tannerellaceae</taxon>
        <taxon>Tannerella</taxon>
    </lineage>
</organism>